<reference evidence="8 9" key="1">
    <citation type="submission" date="2020-02" db="EMBL/GenBank/DDBJ databases">
        <title>Genome sequence of strain CCNWXJ40-4.</title>
        <authorList>
            <person name="Gao J."/>
            <person name="Sun J."/>
        </authorList>
    </citation>
    <scope>NUCLEOTIDE SEQUENCE [LARGE SCALE GENOMIC DNA]</scope>
    <source>
        <strain evidence="8 9">CCNWXJ 40-4</strain>
    </source>
</reference>
<dbReference type="AlphaFoldDB" id="A0A6G4WGF3"/>
<feature type="region of interest" description="Disordered" evidence="6">
    <location>
        <begin position="371"/>
        <end position="390"/>
    </location>
</feature>
<feature type="compositionally biased region" description="Basic and acidic residues" evidence="6">
    <location>
        <begin position="377"/>
        <end position="387"/>
    </location>
</feature>
<gene>
    <name evidence="8" type="ORF">G6N73_22365</name>
</gene>
<keyword evidence="3" id="KW-0479">Metal-binding</keyword>
<evidence type="ECO:0000313" key="9">
    <source>
        <dbReference type="Proteomes" id="UP001642900"/>
    </source>
</evidence>
<proteinExistence type="inferred from homology"/>
<comment type="caution">
    <text evidence="8">The sequence shown here is derived from an EMBL/GenBank/DDBJ whole genome shotgun (WGS) entry which is preliminary data.</text>
</comment>
<dbReference type="Gene3D" id="3.40.800.20">
    <property type="entry name" value="Histone deacetylase domain"/>
    <property type="match status" value="1"/>
</dbReference>
<organism evidence="8 9">
    <name type="scientific">Allomesorhizobium camelthorni</name>
    <dbReference type="NCBI Taxonomy" id="475069"/>
    <lineage>
        <taxon>Bacteria</taxon>
        <taxon>Pseudomonadati</taxon>
        <taxon>Pseudomonadota</taxon>
        <taxon>Alphaproteobacteria</taxon>
        <taxon>Hyphomicrobiales</taxon>
        <taxon>Phyllobacteriaceae</taxon>
        <taxon>Allomesorhizobium</taxon>
    </lineage>
</organism>
<keyword evidence="5" id="KW-0862">Zinc</keyword>
<dbReference type="InterPro" id="IPR023696">
    <property type="entry name" value="Ureohydrolase_dom_sf"/>
</dbReference>
<evidence type="ECO:0000256" key="4">
    <source>
        <dbReference type="ARBA" id="ARBA00022801"/>
    </source>
</evidence>
<keyword evidence="9" id="KW-1185">Reference proteome</keyword>
<dbReference type="SUPFAM" id="SSF52768">
    <property type="entry name" value="Arginase/deacetylase"/>
    <property type="match status" value="1"/>
</dbReference>
<dbReference type="InterPro" id="IPR037138">
    <property type="entry name" value="His_deacetylse_dom_sf"/>
</dbReference>
<keyword evidence="4" id="KW-0378">Hydrolase</keyword>
<evidence type="ECO:0000313" key="8">
    <source>
        <dbReference type="EMBL" id="NGO53872.1"/>
    </source>
</evidence>
<accession>A0A6G4WGF3</accession>
<dbReference type="GO" id="GO:0040029">
    <property type="term" value="P:epigenetic regulation of gene expression"/>
    <property type="evidence" value="ECO:0007669"/>
    <property type="project" value="TreeGrafter"/>
</dbReference>
<comment type="similarity">
    <text evidence="2">Belongs to the histone deacetylase family.</text>
</comment>
<comment type="cofactor">
    <cofactor evidence="1">
        <name>Zn(2+)</name>
        <dbReference type="ChEBI" id="CHEBI:29105"/>
    </cofactor>
</comment>
<dbReference type="PRINTS" id="PR01270">
    <property type="entry name" value="HDASUPER"/>
</dbReference>
<evidence type="ECO:0000256" key="2">
    <source>
        <dbReference type="ARBA" id="ARBA00005947"/>
    </source>
</evidence>
<name>A0A6G4WGF3_9HYPH</name>
<sequence>MFSAIYDAMEAEHQPKFYVKNGKASRGLEQPARAAILLNAFRSAGWPIQNPDAFGLDPILKIHTERYLSFLQRANAYLGSSAEGDAELVATITRDSSGNYPLSLLGQVEWHMFDVFSPIGSNTYAAALGSASVALTGARLLRDGARSAYALCRPPGHHAHADYGGGYCYFNNAAIAAEELSSGGNRVAILDVDADHGNGTQDIFYERDDVLHVSLHADPSVSYPYYSGYEDESGKGAGIGANINIPLALGTDDKAYLNALSRGLDIIAKFNPRYCVVALGVDGHVDEPNQVFKLTTDCYYKLGEALFELGLPTLFTQEGGYNLTTLARNVLAVATPFARGADGAIFPPEANRVLPGLAWATRCGRMVKLIPPPPASPEKHDDNECRTGEATSRSRGQRSFVFFSDVCCAC</sequence>
<dbReference type="EMBL" id="JAAKZF010000039">
    <property type="protein sequence ID" value="NGO53872.1"/>
    <property type="molecule type" value="Genomic_DNA"/>
</dbReference>
<dbReference type="Proteomes" id="UP001642900">
    <property type="component" value="Unassembled WGS sequence"/>
</dbReference>
<dbReference type="PANTHER" id="PTHR10625:SF17">
    <property type="entry name" value="HISTONE DEACETYLASE 8"/>
    <property type="match status" value="1"/>
</dbReference>
<evidence type="ECO:0000256" key="5">
    <source>
        <dbReference type="ARBA" id="ARBA00022833"/>
    </source>
</evidence>
<evidence type="ECO:0000256" key="6">
    <source>
        <dbReference type="SAM" id="MobiDB-lite"/>
    </source>
</evidence>
<dbReference type="InterPro" id="IPR000286">
    <property type="entry name" value="HDACs"/>
</dbReference>
<dbReference type="GO" id="GO:0016787">
    <property type="term" value="F:hydrolase activity"/>
    <property type="evidence" value="ECO:0007669"/>
    <property type="project" value="UniProtKB-KW"/>
</dbReference>
<dbReference type="GO" id="GO:0004407">
    <property type="term" value="F:histone deacetylase activity"/>
    <property type="evidence" value="ECO:0007669"/>
    <property type="project" value="TreeGrafter"/>
</dbReference>
<dbReference type="RefSeq" id="WP_165031660.1">
    <property type="nucleotide sequence ID" value="NZ_JAAKZF010000039.1"/>
</dbReference>
<evidence type="ECO:0000259" key="7">
    <source>
        <dbReference type="Pfam" id="PF00850"/>
    </source>
</evidence>
<feature type="domain" description="Histone deacetylase" evidence="7">
    <location>
        <begin position="29"/>
        <end position="333"/>
    </location>
</feature>
<dbReference type="InterPro" id="IPR023801">
    <property type="entry name" value="His_deacetylse_dom"/>
</dbReference>
<dbReference type="CDD" id="cd10001">
    <property type="entry name" value="HDAC_classII_APAH"/>
    <property type="match status" value="1"/>
</dbReference>
<dbReference type="Pfam" id="PF00850">
    <property type="entry name" value="Hist_deacetyl"/>
    <property type="match status" value="1"/>
</dbReference>
<evidence type="ECO:0000256" key="3">
    <source>
        <dbReference type="ARBA" id="ARBA00022723"/>
    </source>
</evidence>
<evidence type="ECO:0000256" key="1">
    <source>
        <dbReference type="ARBA" id="ARBA00001947"/>
    </source>
</evidence>
<dbReference type="GO" id="GO:0046872">
    <property type="term" value="F:metal ion binding"/>
    <property type="evidence" value="ECO:0007669"/>
    <property type="project" value="UniProtKB-KW"/>
</dbReference>
<protein>
    <submittedName>
        <fullName evidence="8">Histone deacetylase family protein</fullName>
    </submittedName>
</protein>
<dbReference type="PANTHER" id="PTHR10625">
    <property type="entry name" value="HISTONE DEACETYLASE HDAC1-RELATED"/>
    <property type="match status" value="1"/>
</dbReference>